<proteinExistence type="predicted"/>
<dbReference type="Proteomes" id="UP001195769">
    <property type="component" value="Unassembled WGS sequence"/>
</dbReference>
<evidence type="ECO:0000256" key="2">
    <source>
        <dbReference type="SAM" id="MobiDB-lite"/>
    </source>
</evidence>
<feature type="compositionally biased region" description="Low complexity" evidence="2">
    <location>
        <begin position="623"/>
        <end position="645"/>
    </location>
</feature>
<dbReference type="CDD" id="cd00200">
    <property type="entry name" value="WD40"/>
    <property type="match status" value="1"/>
</dbReference>
<evidence type="ECO:0000313" key="4">
    <source>
        <dbReference type="Proteomes" id="UP001195769"/>
    </source>
</evidence>
<dbReference type="SMART" id="SM00320">
    <property type="entry name" value="WD40"/>
    <property type="match status" value="5"/>
</dbReference>
<dbReference type="PANTHER" id="PTHR19879">
    <property type="entry name" value="TRANSCRIPTION INITIATION FACTOR TFIID"/>
    <property type="match status" value="1"/>
</dbReference>
<comment type="caution">
    <text evidence="3">The sequence shown here is derived from an EMBL/GenBank/DDBJ whole genome shotgun (WGS) entry which is preliminary data.</text>
</comment>
<dbReference type="RefSeq" id="XP_041221813.1">
    <property type="nucleotide sequence ID" value="XM_041370434.1"/>
</dbReference>
<dbReference type="InterPro" id="IPR015943">
    <property type="entry name" value="WD40/YVTN_repeat-like_dom_sf"/>
</dbReference>
<keyword evidence="1" id="KW-0853">WD repeat</keyword>
<sequence>MYAVAVFPDKRRMITGSSNTLRLWDLETGVVLKMMEGHNSAVHALAISRDGQIIASGDDDGKVIAWHGETGESITQPMKIHPEPISSLDFSPDGMVLATASNSSDRAVKFWCTKTWQMQGDPMECGYNIVGIRYSPSSELLAIATHSSIQIYNPGTRECVASLTGRRLTRHESDTQTRNTSLAWTPDGTRLLSGAGNYILEWDTSTWQQVGHRWEGHTNTITAIAIHPTGTLVASASNDKHVRLWRLSDQRTVAVFHHSLTLRVNCVTFSVDGKHILSGVSILDSHNPIRASFVQILAITTARDECLTGDLSIAEELLTQEILTNANDFTSYASRSFIMARKHNLDNALEDASKSINIEPSLIGFISKGIALCGKGHVREARVAFDVASMFTNQDSEINLFLLLIKAIALFNADQHEEAMLLIKDLAAVCSNVDPLVCRVVETYLRVQLGIKASDDARHDEATEHFTAAVNSTAFSPQYIHLIYADFVMLFGWDLESLLLTTHQKRCQAFLSAGKLDEALEAHKYMMDAIDDIAKGSCLNWSNGKSSEKCSTLAAHNDRILGAEIPGQEQDGYDAEPSFFYEMHQISRPRLQQRPERLKRLRLAMTRRPQEAPTLGPAPPATSPVATTSPPVATTSPPVATTSPPVAAATTTTTFKTHLRHLFTLPLHHATQPVVDVPFAQGRQRNAAAGAPGSEHSLIRDEDLPSQDPNTQHQHQPAAVQVDTGEHGGGLSCCCC</sequence>
<evidence type="ECO:0000313" key="3">
    <source>
        <dbReference type="EMBL" id="KAG1896237.1"/>
    </source>
</evidence>
<feature type="repeat" description="WD" evidence="1">
    <location>
        <begin position="35"/>
        <end position="76"/>
    </location>
</feature>
<name>A0AAD4DYZ7_9AGAM</name>
<dbReference type="PROSITE" id="PS50294">
    <property type="entry name" value="WD_REPEATS_REGION"/>
    <property type="match status" value="2"/>
</dbReference>
<dbReference type="PANTHER" id="PTHR19879:SF9">
    <property type="entry name" value="TRANSCRIPTION INITIATION FACTOR TFIID SUBUNIT 5"/>
    <property type="match status" value="1"/>
</dbReference>
<protein>
    <submittedName>
        <fullName evidence="3">WD40-repeat-containing domain protein</fullName>
    </submittedName>
</protein>
<dbReference type="GeneID" id="64664732"/>
<dbReference type="InterPro" id="IPR001680">
    <property type="entry name" value="WD40_rpt"/>
</dbReference>
<feature type="region of interest" description="Disordered" evidence="2">
    <location>
        <begin position="607"/>
        <end position="645"/>
    </location>
</feature>
<accession>A0AAD4DYZ7</accession>
<dbReference type="InterPro" id="IPR011990">
    <property type="entry name" value="TPR-like_helical_dom_sf"/>
</dbReference>
<gene>
    <name evidence="3" type="ORF">F5891DRAFT_1280769</name>
</gene>
<evidence type="ECO:0000256" key="1">
    <source>
        <dbReference type="PROSITE-ProRule" id="PRU00221"/>
    </source>
</evidence>
<dbReference type="SUPFAM" id="SSF50978">
    <property type="entry name" value="WD40 repeat-like"/>
    <property type="match status" value="1"/>
</dbReference>
<feature type="repeat" description="WD" evidence="1">
    <location>
        <begin position="214"/>
        <end position="255"/>
    </location>
</feature>
<dbReference type="AlphaFoldDB" id="A0AAD4DYZ7"/>
<dbReference type="EMBL" id="JABBWK010000057">
    <property type="protein sequence ID" value="KAG1896237.1"/>
    <property type="molecule type" value="Genomic_DNA"/>
</dbReference>
<reference evidence="3" key="1">
    <citation type="journal article" date="2020" name="New Phytol.">
        <title>Comparative genomics reveals dynamic genome evolution in host specialist ectomycorrhizal fungi.</title>
        <authorList>
            <person name="Lofgren L.A."/>
            <person name="Nguyen N.H."/>
            <person name="Vilgalys R."/>
            <person name="Ruytinx J."/>
            <person name="Liao H.L."/>
            <person name="Branco S."/>
            <person name="Kuo A."/>
            <person name="LaButti K."/>
            <person name="Lipzen A."/>
            <person name="Andreopoulos W."/>
            <person name="Pangilinan J."/>
            <person name="Riley R."/>
            <person name="Hundley H."/>
            <person name="Na H."/>
            <person name="Barry K."/>
            <person name="Grigoriev I.V."/>
            <person name="Stajich J.E."/>
            <person name="Kennedy P.G."/>
        </authorList>
    </citation>
    <scope>NUCLEOTIDE SEQUENCE</scope>
    <source>
        <strain evidence="3">FC203</strain>
    </source>
</reference>
<feature type="region of interest" description="Disordered" evidence="2">
    <location>
        <begin position="685"/>
        <end position="717"/>
    </location>
</feature>
<dbReference type="Pfam" id="PF00400">
    <property type="entry name" value="WD40"/>
    <property type="match status" value="5"/>
</dbReference>
<dbReference type="Gene3D" id="1.25.40.10">
    <property type="entry name" value="Tetratricopeptide repeat domain"/>
    <property type="match status" value="1"/>
</dbReference>
<dbReference type="InterPro" id="IPR036322">
    <property type="entry name" value="WD40_repeat_dom_sf"/>
</dbReference>
<organism evidence="3 4">
    <name type="scientific">Suillus fuscotomentosus</name>
    <dbReference type="NCBI Taxonomy" id="1912939"/>
    <lineage>
        <taxon>Eukaryota</taxon>
        <taxon>Fungi</taxon>
        <taxon>Dikarya</taxon>
        <taxon>Basidiomycota</taxon>
        <taxon>Agaricomycotina</taxon>
        <taxon>Agaricomycetes</taxon>
        <taxon>Agaricomycetidae</taxon>
        <taxon>Boletales</taxon>
        <taxon>Suillineae</taxon>
        <taxon>Suillaceae</taxon>
        <taxon>Suillus</taxon>
    </lineage>
</organism>
<dbReference type="SUPFAM" id="SSF48452">
    <property type="entry name" value="TPR-like"/>
    <property type="match status" value="1"/>
</dbReference>
<dbReference type="PROSITE" id="PS50082">
    <property type="entry name" value="WD_REPEATS_2"/>
    <property type="match status" value="3"/>
</dbReference>
<feature type="repeat" description="WD" evidence="1">
    <location>
        <begin position="78"/>
        <end position="111"/>
    </location>
</feature>
<keyword evidence="4" id="KW-1185">Reference proteome</keyword>
<dbReference type="Gene3D" id="2.130.10.10">
    <property type="entry name" value="YVTN repeat-like/Quinoprotein amine dehydrogenase"/>
    <property type="match status" value="2"/>
</dbReference>